<dbReference type="PANTHER" id="PTHR12761">
    <property type="entry name" value="HERMANSKY-PUDLAK SYNDROME PROTEIN 1"/>
    <property type="match status" value="1"/>
</dbReference>
<evidence type="ECO:0000313" key="4">
    <source>
        <dbReference type="Proteomes" id="UP001321473"/>
    </source>
</evidence>
<dbReference type="GO" id="GO:0031085">
    <property type="term" value="C:BLOC-3 complex"/>
    <property type="evidence" value="ECO:0007669"/>
    <property type="project" value="TreeGrafter"/>
</dbReference>
<reference evidence="3 4" key="1">
    <citation type="journal article" date="2023" name="Arcadia Sci">
        <title>De novo assembly of a long-read Amblyomma americanum tick genome.</title>
        <authorList>
            <person name="Chou S."/>
            <person name="Poskanzer K.E."/>
            <person name="Rollins M."/>
            <person name="Thuy-Boun P.S."/>
        </authorList>
    </citation>
    <scope>NUCLEOTIDE SEQUENCE [LARGE SCALE GENOMIC DNA]</scope>
    <source>
        <strain evidence="3">F_SG_1</strain>
        <tissue evidence="3">Salivary glands</tissue>
    </source>
</reference>
<dbReference type="EMBL" id="JARKHS020019570">
    <property type="protein sequence ID" value="KAK8771574.1"/>
    <property type="molecule type" value="Genomic_DNA"/>
</dbReference>
<protein>
    <recommendedName>
        <fullName evidence="2">FUZ/MON1/HPS1 third Longin domain-containing protein</fullName>
    </recommendedName>
</protein>
<dbReference type="GO" id="GO:0016192">
    <property type="term" value="P:vesicle-mediated transport"/>
    <property type="evidence" value="ECO:0007669"/>
    <property type="project" value="InterPro"/>
</dbReference>
<evidence type="ECO:0000256" key="1">
    <source>
        <dbReference type="SAM" id="SignalP"/>
    </source>
</evidence>
<dbReference type="PANTHER" id="PTHR12761:SF1">
    <property type="entry name" value="BLOC-3 COMPLEX MEMBER HPS1"/>
    <property type="match status" value="1"/>
</dbReference>
<accession>A0AAQ4EA64</accession>
<proteinExistence type="predicted"/>
<sequence>MLLLFLILRSFHGVRHATGDDRQEKNGRIHSLLVFFATALHSSIPHVVHSIVITDAILVVVVSEVSNKVLLADSLSSFLKQLHSIQKKPEDGRCRLTVDILENAITRLSDTFRRAELHKSEEICVSLITRKWAHLKMSGFVEYLSGSNNAELAARSEEALLLLKKNVQTAFKELVLNPELAREAEPRPMLASSLELVQAVTQEKLENYMSFLLVKAAEGLNVSSFSAQYPGLLHFVYINRTANRMLATSINAAELHAMVWRGWESAQRYSHEGSFTAMWADGDLHFSYTLWFENHAGKTVKPKCAVNPASLQQMAYPGVVSSSFYGQLMRYCFPDVSLEQLSCLEFMCAHANSIPASTILEQLQQLPLSLRDLCFQ</sequence>
<keyword evidence="4" id="KW-1185">Reference proteome</keyword>
<dbReference type="InterPro" id="IPR043970">
    <property type="entry name" value="FUZ/MON1/HPS1_longin_3"/>
</dbReference>
<keyword evidence="1" id="KW-0732">Signal</keyword>
<comment type="caution">
    <text evidence="3">The sequence shown here is derived from an EMBL/GenBank/DDBJ whole genome shotgun (WGS) entry which is preliminary data.</text>
</comment>
<feature type="domain" description="FUZ/MON1/HPS1 third Longin" evidence="2">
    <location>
        <begin position="231"/>
        <end position="366"/>
    </location>
</feature>
<dbReference type="InterPro" id="IPR026053">
    <property type="entry name" value="HPS1"/>
</dbReference>
<dbReference type="Proteomes" id="UP001321473">
    <property type="component" value="Unassembled WGS sequence"/>
</dbReference>
<organism evidence="3 4">
    <name type="scientific">Amblyomma americanum</name>
    <name type="common">Lone star tick</name>
    <dbReference type="NCBI Taxonomy" id="6943"/>
    <lineage>
        <taxon>Eukaryota</taxon>
        <taxon>Metazoa</taxon>
        <taxon>Ecdysozoa</taxon>
        <taxon>Arthropoda</taxon>
        <taxon>Chelicerata</taxon>
        <taxon>Arachnida</taxon>
        <taxon>Acari</taxon>
        <taxon>Parasitiformes</taxon>
        <taxon>Ixodida</taxon>
        <taxon>Ixodoidea</taxon>
        <taxon>Ixodidae</taxon>
        <taxon>Amblyomminae</taxon>
        <taxon>Amblyomma</taxon>
    </lineage>
</organism>
<evidence type="ECO:0000313" key="3">
    <source>
        <dbReference type="EMBL" id="KAK8771574.1"/>
    </source>
</evidence>
<gene>
    <name evidence="3" type="ORF">V5799_025182</name>
</gene>
<dbReference type="AlphaFoldDB" id="A0AAQ4EA64"/>
<feature type="chain" id="PRO_5042987000" description="FUZ/MON1/HPS1 third Longin domain-containing protein" evidence="1">
    <location>
        <begin position="20"/>
        <end position="376"/>
    </location>
</feature>
<evidence type="ECO:0000259" key="2">
    <source>
        <dbReference type="Pfam" id="PF19038"/>
    </source>
</evidence>
<dbReference type="GO" id="GO:0005085">
    <property type="term" value="F:guanyl-nucleotide exchange factor activity"/>
    <property type="evidence" value="ECO:0007669"/>
    <property type="project" value="TreeGrafter"/>
</dbReference>
<feature type="signal peptide" evidence="1">
    <location>
        <begin position="1"/>
        <end position="19"/>
    </location>
</feature>
<name>A0AAQ4EA64_AMBAM</name>
<dbReference type="Pfam" id="PF19038">
    <property type="entry name" value="Fuz_longin_3"/>
    <property type="match status" value="1"/>
</dbReference>